<evidence type="ECO:0000256" key="3">
    <source>
        <dbReference type="ARBA" id="ARBA00022452"/>
    </source>
</evidence>
<evidence type="ECO:0000256" key="5">
    <source>
        <dbReference type="ARBA" id="ARBA00023136"/>
    </source>
</evidence>
<dbReference type="EMBL" id="JAGHKO010000001">
    <property type="protein sequence ID" value="MBO9199998.1"/>
    <property type="molecule type" value="Genomic_DNA"/>
</dbReference>
<dbReference type="InterPro" id="IPR012910">
    <property type="entry name" value="Plug_dom"/>
</dbReference>
<evidence type="ECO:0000256" key="7">
    <source>
        <dbReference type="PROSITE-ProRule" id="PRU01360"/>
    </source>
</evidence>
<keyword evidence="3 7" id="KW-1134">Transmembrane beta strand</keyword>
<dbReference type="InterPro" id="IPR039426">
    <property type="entry name" value="TonB-dep_rcpt-like"/>
</dbReference>
<keyword evidence="6 7" id="KW-0998">Cell outer membrane</keyword>
<dbReference type="Proteomes" id="UP000677244">
    <property type="component" value="Unassembled WGS sequence"/>
</dbReference>
<comment type="subcellular location">
    <subcellularLocation>
        <location evidence="1 7">Cell outer membrane</location>
        <topology evidence="1 7">Multi-pass membrane protein</topology>
    </subcellularLocation>
</comment>
<dbReference type="InterPro" id="IPR037066">
    <property type="entry name" value="Plug_dom_sf"/>
</dbReference>
<evidence type="ECO:0000256" key="1">
    <source>
        <dbReference type="ARBA" id="ARBA00004571"/>
    </source>
</evidence>
<dbReference type="RefSeq" id="WP_209138049.1">
    <property type="nucleotide sequence ID" value="NZ_JAGHKO010000001.1"/>
</dbReference>
<dbReference type="Pfam" id="PF13715">
    <property type="entry name" value="CarbopepD_reg_2"/>
    <property type="match status" value="1"/>
</dbReference>
<dbReference type="PROSITE" id="PS52016">
    <property type="entry name" value="TONB_DEPENDENT_REC_3"/>
    <property type="match status" value="1"/>
</dbReference>
<feature type="domain" description="TonB-dependent receptor plug" evidence="8">
    <location>
        <begin position="220"/>
        <end position="341"/>
    </location>
</feature>
<proteinExistence type="inferred from homology"/>
<dbReference type="SUPFAM" id="SSF49464">
    <property type="entry name" value="Carboxypeptidase regulatory domain-like"/>
    <property type="match status" value="1"/>
</dbReference>
<evidence type="ECO:0000313" key="10">
    <source>
        <dbReference type="Proteomes" id="UP000677244"/>
    </source>
</evidence>
<dbReference type="InterPro" id="IPR023997">
    <property type="entry name" value="TonB-dep_OMP_SusC/RagA_CS"/>
</dbReference>
<dbReference type="Gene3D" id="2.40.170.20">
    <property type="entry name" value="TonB-dependent receptor, beta-barrel domain"/>
    <property type="match status" value="1"/>
</dbReference>
<dbReference type="Pfam" id="PF07715">
    <property type="entry name" value="Plug"/>
    <property type="match status" value="1"/>
</dbReference>
<reference evidence="9 10" key="1">
    <citation type="submission" date="2021-03" db="EMBL/GenBank/DDBJ databases">
        <title>Assistant Professor.</title>
        <authorList>
            <person name="Huq M.A."/>
        </authorList>
    </citation>
    <scope>NUCLEOTIDE SEQUENCE [LARGE SCALE GENOMIC DNA]</scope>
    <source>
        <strain evidence="9 10">MAH-29</strain>
    </source>
</reference>
<organism evidence="9 10">
    <name type="scientific">Niastella soli</name>
    <dbReference type="NCBI Taxonomy" id="2821487"/>
    <lineage>
        <taxon>Bacteria</taxon>
        <taxon>Pseudomonadati</taxon>
        <taxon>Bacteroidota</taxon>
        <taxon>Chitinophagia</taxon>
        <taxon>Chitinophagales</taxon>
        <taxon>Chitinophagaceae</taxon>
        <taxon>Niastella</taxon>
    </lineage>
</organism>
<dbReference type="InterPro" id="IPR008969">
    <property type="entry name" value="CarboxyPept-like_regulatory"/>
</dbReference>
<dbReference type="InterPro" id="IPR023996">
    <property type="entry name" value="TonB-dep_OMP_SusC/RagA"/>
</dbReference>
<protein>
    <submittedName>
        <fullName evidence="9">SusC/RagA family TonB-linked outer membrane protein</fullName>
    </submittedName>
</protein>
<keyword evidence="5 7" id="KW-0472">Membrane</keyword>
<evidence type="ECO:0000313" key="9">
    <source>
        <dbReference type="EMBL" id="MBO9199998.1"/>
    </source>
</evidence>
<dbReference type="NCBIfam" id="TIGR04056">
    <property type="entry name" value="OMP_RagA_SusC"/>
    <property type="match status" value="1"/>
</dbReference>
<evidence type="ECO:0000256" key="2">
    <source>
        <dbReference type="ARBA" id="ARBA00022448"/>
    </source>
</evidence>
<dbReference type="Gene3D" id="2.170.130.10">
    <property type="entry name" value="TonB-dependent receptor, plug domain"/>
    <property type="match status" value="1"/>
</dbReference>
<gene>
    <name evidence="9" type="ORF">J7I42_06955</name>
</gene>
<evidence type="ECO:0000256" key="4">
    <source>
        <dbReference type="ARBA" id="ARBA00022692"/>
    </source>
</evidence>
<comment type="similarity">
    <text evidence="7">Belongs to the TonB-dependent receptor family.</text>
</comment>
<dbReference type="SUPFAM" id="SSF56935">
    <property type="entry name" value="Porins"/>
    <property type="match status" value="1"/>
</dbReference>
<dbReference type="NCBIfam" id="TIGR04057">
    <property type="entry name" value="SusC_RagA_signa"/>
    <property type="match status" value="1"/>
</dbReference>
<comment type="caution">
    <text evidence="9">The sequence shown here is derived from an EMBL/GenBank/DDBJ whole genome shotgun (WGS) entry which is preliminary data.</text>
</comment>
<evidence type="ECO:0000259" key="8">
    <source>
        <dbReference type="Pfam" id="PF07715"/>
    </source>
</evidence>
<keyword evidence="4 7" id="KW-0812">Transmembrane</keyword>
<keyword evidence="2 7" id="KW-0813">Transport</keyword>
<evidence type="ECO:0000256" key="6">
    <source>
        <dbReference type="ARBA" id="ARBA00023237"/>
    </source>
</evidence>
<keyword evidence="10" id="KW-1185">Reference proteome</keyword>
<sequence>MRISILAILLTFSGLLMARSGNGQDLNKIIISIELKNASLKEAIKKIESLTQLAFTYRTADVAEVDHLNYQASKASVNNVLLDLLHHTGLRYDQVNGNIVIKKIKKEEHFAGVVITDDIPFDGGVRGRITDETGATLANASVMVLGTDRGTAANKEGLFTLSGLKAGKYKLQVSAVGFTTQITEITIKDNETLDVSVALKEGTGKMEEVIVTALGISRKERSVGYSTQEIKGDNLTVAKEQNVIGSLGGKIAGVQMSGSSGASMGGTQKIQIRGANFLTGGGEPLIVVDNTPLSNANYADRNGRDYGNLAQDINPDDIESINVLKGPAASALYGLRGQFGVILITTRKGKNAKPIVNFSSSYSVEKAGNFLPLQDIYGAGSSLSFPTTKINGVDTKYVDGEWDESWGPKMDGTPVRHTYSFYPGDPDFGKETPFVPHPDNIKDYFVNGHTLNNSISFAGGGQNTSFRLSYNNTDVKGIEPNTSLKRNNLSFTGSMNVTSNLVISTSLNYANNKGQRPSQGYQSLGSRNMYQWFQRNLDMDKLKQYKYADGTFYQWNVGAPNSQGVYTGLTRPIDWNNPYFDAYENPSHDSRDRFFGNVGVSYTIVPGLKVNGFIRRDGYTQNLDGRNAEGGRGVPSFWIGKYESREMNYEFLAQYNKEFGKLTLGVNLGGNLMTQRSSYLREETTGGFATPGFYNIKNSLGLPLVANNQVKKEVRSAYGSVQLGWDNTYYIDGTLRRDISSALPEANNDYLYPSVSASMVFSELLKFAPLTYGKIRASFAQAGSDIPVYLTSNSYNLGTPYNSSFPMSVPDELKNPGLKPSLGTAYEAGLDMRFLQERLGFNFTWYHQKNENAVLSVDVSGISGYTNYVINAGNIQNKGVEFTLSGTPVKSKELTWTSSFNIAHNENKIKEIYPGLNSIILDQNRYASVDVFLMAYKNEAFGSLVGNAYMRDSTTGKILLDASNMPLYVANHNFGTVLPKFTGGWQNTIFWKNFDLSAIIDFQKGGQFFSWTKMLAVKSGQAAETAAMNENGKNIRDPLADGGGIKITGISNSSKQEVTAFVNARTWYRNNLGTKIYEEWLFDASYIRMREIKIGYTFSKANIAKLPLKSINLAFITRNPFMIWQKAPKGLNPAELATGASSLNWLETGQLATARSFGVNLNVSF</sequence>
<name>A0ABS3YQ34_9BACT</name>
<dbReference type="Gene3D" id="2.60.40.1120">
    <property type="entry name" value="Carboxypeptidase-like, regulatory domain"/>
    <property type="match status" value="1"/>
</dbReference>
<dbReference type="InterPro" id="IPR036942">
    <property type="entry name" value="Beta-barrel_TonB_sf"/>
</dbReference>
<accession>A0ABS3YQ34</accession>